<proteinExistence type="predicted"/>
<dbReference type="EMBL" id="JBHTAA010000014">
    <property type="protein sequence ID" value="MFC7205263.1"/>
    <property type="molecule type" value="Genomic_DNA"/>
</dbReference>
<keyword evidence="1" id="KW-0812">Transmembrane</keyword>
<keyword evidence="1" id="KW-0472">Membrane</keyword>
<protein>
    <submittedName>
        <fullName evidence="2">Uncharacterized protein</fullName>
    </submittedName>
</protein>
<name>A0ABD5ZJ31_9EURY</name>
<feature type="transmembrane region" description="Helical" evidence="1">
    <location>
        <begin position="6"/>
        <end position="29"/>
    </location>
</feature>
<sequence>MVSDVIISAFVGGVAGSAITAITQVYTTNKQQKAETKRRHAEFYAGPKVKTLTDLHSALDECHRTIEDYYKRNNESVSRDDYHEEVVSNLNEYEQLLTRAGIYLNDDEKEKMENALREFRLGVMSIQDKAIPDGQEPREIDWESLDAANDGARGVLQGQMGEPIKNIES</sequence>
<organism evidence="2 3">
    <name type="scientific">Haloferax namakaokahaiae</name>
    <dbReference type="NCBI Taxonomy" id="1748331"/>
    <lineage>
        <taxon>Archaea</taxon>
        <taxon>Methanobacteriati</taxon>
        <taxon>Methanobacteriota</taxon>
        <taxon>Stenosarchaea group</taxon>
        <taxon>Halobacteria</taxon>
        <taxon>Halobacteriales</taxon>
        <taxon>Haloferacaceae</taxon>
        <taxon>Haloferax</taxon>
    </lineage>
</organism>
<comment type="caution">
    <text evidence="2">The sequence shown here is derived from an EMBL/GenBank/DDBJ whole genome shotgun (WGS) entry which is preliminary data.</text>
</comment>
<evidence type="ECO:0000313" key="3">
    <source>
        <dbReference type="Proteomes" id="UP001596481"/>
    </source>
</evidence>
<gene>
    <name evidence="2" type="ORF">ACFQJC_17270</name>
</gene>
<evidence type="ECO:0000256" key="1">
    <source>
        <dbReference type="SAM" id="Phobius"/>
    </source>
</evidence>
<dbReference type="AlphaFoldDB" id="A0ABD5ZJ31"/>
<accession>A0ABD5ZJ31</accession>
<reference evidence="2 3" key="1">
    <citation type="journal article" date="2019" name="Int. J. Syst. Evol. Microbiol.">
        <title>The Global Catalogue of Microorganisms (GCM) 10K type strain sequencing project: providing services to taxonomists for standard genome sequencing and annotation.</title>
        <authorList>
            <consortium name="The Broad Institute Genomics Platform"/>
            <consortium name="The Broad Institute Genome Sequencing Center for Infectious Disease"/>
            <person name="Wu L."/>
            <person name="Ma J."/>
        </authorList>
    </citation>
    <scope>NUCLEOTIDE SEQUENCE [LARGE SCALE GENOMIC DNA]</scope>
    <source>
        <strain evidence="2 3">DSM 29988</strain>
    </source>
</reference>
<evidence type="ECO:0000313" key="2">
    <source>
        <dbReference type="EMBL" id="MFC7205263.1"/>
    </source>
</evidence>
<keyword evidence="3" id="KW-1185">Reference proteome</keyword>
<dbReference type="RefSeq" id="WP_390225792.1">
    <property type="nucleotide sequence ID" value="NZ_JBHTAA010000014.1"/>
</dbReference>
<dbReference type="Proteomes" id="UP001596481">
    <property type="component" value="Unassembled WGS sequence"/>
</dbReference>
<keyword evidence="1" id="KW-1133">Transmembrane helix</keyword>